<sequence length="808" mass="84655">MSSSQDPTRTRAPRLIGASLGPGNPGLITRAAWQALTDGACWAWPVSGNGPSHALGIVQRAGLEPPLRSLALHFPMTREPAALAAAWSQAAAEVVDRLRSGTDLVFLVEGDASTHATFGHLARAVRALAPEVLVEVLPGVPSFTAAAAASGKPLADGEEAIAVCAATRALPDLDAWLARADTLVLLKVRPVLEALIEALAARGLLAAATFVDRVGTPDERVLTDLTRLRGERVHYLSLVLIRCERGLGLGQAPQASIAAQPAPAARRLATRRSTARRPVAHQLVTHQPAAAARQSASQTLIVALTEPGARLAARLGRLLLAETWASQQTRADAHRPTNEPARRGGRSPEDHVARPPSADQSPARLLVPERLLHAVQAEMEGSSATVGDDWPQITTYTGPLAEPLGRFFADAVARDAPQRLLFIGAAGIIVRLIAPHLRDKHRDPAVLVVDEAGRCVIPLLSGHIGGANAFGATVARLLQAQLALTTASDVQGTIAVDLLGRELGWRIEAEPAALRHAARCVVDGRPVILIEEACGREWWTGSDAPPANIRCLSSLEAALGHGLEDACAVLWVTRRPVDAALASRLGQRLVVYRPPAPATTGADVQPLQPSAEPSPPPASMDATSSANRSAVGGQSADRHSVPETVDGDASPIHADPADTDPADTDSVDPDDSSAGTLQVAIGVGCDRGAALETVAHCVDAALQQLDAPQVLMLASVMQKRDEAAIQTLAAERGWPLCFYPAVELAAIPVANPSETVRRLIGTPGVAEAAALRAAGADFKDLLVEKQTYRGADDKNATVAIALMLPSRR</sequence>
<dbReference type="InterPro" id="IPR036518">
    <property type="entry name" value="CobE/GbiG_C_sf"/>
</dbReference>
<dbReference type="InterPro" id="IPR052553">
    <property type="entry name" value="CbiG_hydrolase"/>
</dbReference>
<evidence type="ECO:0000256" key="5">
    <source>
        <dbReference type="ARBA" id="ARBA00022679"/>
    </source>
</evidence>
<feature type="compositionally biased region" description="Basic and acidic residues" evidence="7">
    <location>
        <begin position="331"/>
        <end position="353"/>
    </location>
</feature>
<dbReference type="SUPFAM" id="SSF159672">
    <property type="entry name" value="CbiG N-terminal domain-like"/>
    <property type="match status" value="1"/>
</dbReference>
<dbReference type="GO" id="GO:0032259">
    <property type="term" value="P:methylation"/>
    <property type="evidence" value="ECO:0007669"/>
    <property type="project" value="UniProtKB-KW"/>
</dbReference>
<dbReference type="AlphaFoldDB" id="A0AAJ0U7H8"/>
<feature type="region of interest" description="Disordered" evidence="7">
    <location>
        <begin position="326"/>
        <end position="364"/>
    </location>
</feature>
<evidence type="ECO:0000313" key="12">
    <source>
        <dbReference type="EMBL" id="MBK1706724.1"/>
    </source>
</evidence>
<feature type="compositionally biased region" description="Acidic residues" evidence="7">
    <location>
        <begin position="657"/>
        <end position="671"/>
    </location>
</feature>
<keyword evidence="13" id="KW-1185">Reference proteome</keyword>
<comment type="similarity">
    <text evidence="2">Belongs to the precorrin methyltransferase family.</text>
</comment>
<dbReference type="InterPro" id="IPR006364">
    <property type="entry name" value="CobI/CbiL/CobIJ_dom"/>
</dbReference>
<dbReference type="CDD" id="cd11645">
    <property type="entry name" value="Precorrin_2_C20_MT"/>
    <property type="match status" value="1"/>
</dbReference>
<reference evidence="12" key="1">
    <citation type="submission" date="2017-08" db="EMBL/GenBank/DDBJ databases">
        <authorList>
            <person name="Imhoff J.F."/>
            <person name="Rahn T."/>
            <person name="Kuenzel S."/>
            <person name="Neulinger S.C."/>
        </authorList>
    </citation>
    <scope>NUCLEOTIDE SEQUENCE</scope>
    <source>
        <strain evidence="12">DSM 11080</strain>
    </source>
</reference>
<dbReference type="Gene3D" id="3.30.950.10">
    <property type="entry name" value="Methyltransferase, Cobalt-precorrin-4 Transmethylase, Domain 2"/>
    <property type="match status" value="1"/>
</dbReference>
<evidence type="ECO:0000313" key="13">
    <source>
        <dbReference type="Proteomes" id="UP001296776"/>
    </source>
</evidence>
<name>A0AAJ0U7H8_9GAMM</name>
<dbReference type="EMBL" id="NRSJ01000049">
    <property type="protein sequence ID" value="MBK1706724.1"/>
    <property type="molecule type" value="Genomic_DNA"/>
</dbReference>
<feature type="domain" description="Cobalamin synthesis G N-terminal" evidence="10">
    <location>
        <begin position="418"/>
        <end position="489"/>
    </location>
</feature>
<feature type="domain" description="Tetrapyrrole methylase" evidence="8">
    <location>
        <begin position="14"/>
        <end position="223"/>
    </location>
</feature>
<evidence type="ECO:0000256" key="3">
    <source>
        <dbReference type="ARBA" id="ARBA00022573"/>
    </source>
</evidence>
<dbReference type="Pfam" id="PF11761">
    <property type="entry name" value="CbiG_mid"/>
    <property type="match status" value="1"/>
</dbReference>
<organism evidence="12 13">
    <name type="scientific">Halochromatium glycolicum</name>
    <dbReference type="NCBI Taxonomy" id="85075"/>
    <lineage>
        <taxon>Bacteria</taxon>
        <taxon>Pseudomonadati</taxon>
        <taxon>Pseudomonadota</taxon>
        <taxon>Gammaproteobacteria</taxon>
        <taxon>Chromatiales</taxon>
        <taxon>Chromatiaceae</taxon>
        <taxon>Halochromatium</taxon>
    </lineage>
</organism>
<dbReference type="InterPro" id="IPR014776">
    <property type="entry name" value="4pyrrole_Mease_sub2"/>
</dbReference>
<evidence type="ECO:0000259" key="10">
    <source>
        <dbReference type="Pfam" id="PF11760"/>
    </source>
</evidence>
<dbReference type="GO" id="GO:0009236">
    <property type="term" value="P:cobalamin biosynthetic process"/>
    <property type="evidence" value="ECO:0007669"/>
    <property type="project" value="UniProtKB-KW"/>
</dbReference>
<keyword evidence="5" id="KW-0808">Transferase</keyword>
<evidence type="ECO:0000256" key="7">
    <source>
        <dbReference type="SAM" id="MobiDB-lite"/>
    </source>
</evidence>
<keyword evidence="6" id="KW-0949">S-adenosyl-L-methionine</keyword>
<dbReference type="NCBIfam" id="TIGR01467">
    <property type="entry name" value="cobI_cbiL"/>
    <property type="match status" value="1"/>
</dbReference>
<feature type="domain" description="CobE/GbiG C-terminal" evidence="9">
    <location>
        <begin position="680"/>
        <end position="801"/>
    </location>
</feature>
<dbReference type="InterPro" id="IPR035996">
    <property type="entry name" value="4pyrrol_Methylase_sf"/>
</dbReference>
<dbReference type="PANTHER" id="PTHR37477">
    <property type="entry name" value="COBALT-PRECORRIN-5A HYDROLASE"/>
    <property type="match status" value="1"/>
</dbReference>
<evidence type="ECO:0000259" key="11">
    <source>
        <dbReference type="Pfam" id="PF11761"/>
    </source>
</evidence>
<keyword evidence="4" id="KW-0489">Methyltransferase</keyword>
<dbReference type="Gene3D" id="3.30.420.180">
    <property type="entry name" value="CobE/GbiG C-terminal domain"/>
    <property type="match status" value="1"/>
</dbReference>
<dbReference type="InterPro" id="IPR021745">
    <property type="entry name" value="CbiG_mid"/>
</dbReference>
<dbReference type="InterPro" id="IPR038029">
    <property type="entry name" value="GbiG_N_sf"/>
</dbReference>
<comment type="pathway">
    <text evidence="1">Cofactor biosynthesis; adenosylcobalamin biosynthesis.</text>
</comment>
<evidence type="ECO:0000256" key="6">
    <source>
        <dbReference type="ARBA" id="ARBA00022691"/>
    </source>
</evidence>
<keyword evidence="3" id="KW-0169">Cobalamin biosynthesis</keyword>
<evidence type="ECO:0000259" key="8">
    <source>
        <dbReference type="Pfam" id="PF00590"/>
    </source>
</evidence>
<dbReference type="InterPro" id="IPR012382">
    <property type="entry name" value="CobI/CbiL"/>
</dbReference>
<dbReference type="InterPro" id="IPR021744">
    <property type="entry name" value="CbiG_N"/>
</dbReference>
<proteinExistence type="inferred from homology"/>
<comment type="caution">
    <text evidence="12">The sequence shown here is derived from an EMBL/GenBank/DDBJ whole genome shotgun (WGS) entry which is preliminary data.</text>
</comment>
<feature type="domain" description="Cobalamin biosynthesis central region" evidence="11">
    <location>
        <begin position="494"/>
        <end position="594"/>
    </location>
</feature>
<evidence type="ECO:0000256" key="1">
    <source>
        <dbReference type="ARBA" id="ARBA00004953"/>
    </source>
</evidence>
<dbReference type="Pfam" id="PF11760">
    <property type="entry name" value="CbiG_N"/>
    <property type="match status" value="1"/>
</dbReference>
<reference evidence="12" key="2">
    <citation type="journal article" date="2020" name="Microorganisms">
        <title>Osmotic Adaptation and Compatible Solute Biosynthesis of Phototrophic Bacteria as Revealed from Genome Analyses.</title>
        <authorList>
            <person name="Imhoff J.F."/>
            <person name="Rahn T."/>
            <person name="Kunzel S."/>
            <person name="Keller A."/>
            <person name="Neulinger S.C."/>
        </authorList>
    </citation>
    <scope>NUCLEOTIDE SEQUENCE</scope>
    <source>
        <strain evidence="12">DSM 11080</strain>
    </source>
</reference>
<dbReference type="InterPro" id="IPR014777">
    <property type="entry name" value="4pyrrole_Mease_sub1"/>
</dbReference>
<dbReference type="RefSeq" id="WP_242477199.1">
    <property type="nucleotide sequence ID" value="NZ_NRSJ01000049.1"/>
</dbReference>
<protein>
    <submittedName>
        <fullName evidence="12">Precorrin-2 C(20)-methyltransferase</fullName>
    </submittedName>
</protein>
<feature type="region of interest" description="Disordered" evidence="7">
    <location>
        <begin position="598"/>
        <end position="674"/>
    </location>
</feature>
<dbReference type="Gene3D" id="3.40.1010.10">
    <property type="entry name" value="Cobalt-precorrin-4 Transmethylase, Domain 1"/>
    <property type="match status" value="1"/>
</dbReference>
<dbReference type="GO" id="GO:0030788">
    <property type="term" value="F:precorrin-2 C20-methyltransferase activity"/>
    <property type="evidence" value="ECO:0007669"/>
    <property type="project" value="InterPro"/>
</dbReference>
<dbReference type="Pfam" id="PF00590">
    <property type="entry name" value="TP_methylase"/>
    <property type="match status" value="1"/>
</dbReference>
<dbReference type="Proteomes" id="UP001296776">
    <property type="component" value="Unassembled WGS sequence"/>
</dbReference>
<dbReference type="InterPro" id="IPR002750">
    <property type="entry name" value="CobE/GbiG_C"/>
</dbReference>
<gene>
    <name evidence="12" type="primary">cobI</name>
    <name evidence="12" type="ORF">CKO40_19800</name>
</gene>
<dbReference type="Pfam" id="PF01890">
    <property type="entry name" value="CbiG_C"/>
    <property type="match status" value="1"/>
</dbReference>
<dbReference type="PANTHER" id="PTHR37477:SF1">
    <property type="entry name" value="COBALT-PRECORRIN-5A HYDROLASE"/>
    <property type="match status" value="1"/>
</dbReference>
<dbReference type="Gene3D" id="3.40.50.11220">
    <property type="match status" value="1"/>
</dbReference>
<dbReference type="SUPFAM" id="SSF53790">
    <property type="entry name" value="Tetrapyrrole methylase"/>
    <property type="match status" value="1"/>
</dbReference>
<dbReference type="SUPFAM" id="SSF159664">
    <property type="entry name" value="CobE/GbiG C-terminal domain-like"/>
    <property type="match status" value="1"/>
</dbReference>
<evidence type="ECO:0000256" key="4">
    <source>
        <dbReference type="ARBA" id="ARBA00022603"/>
    </source>
</evidence>
<accession>A0AAJ0U7H8</accession>
<evidence type="ECO:0000259" key="9">
    <source>
        <dbReference type="Pfam" id="PF01890"/>
    </source>
</evidence>
<evidence type="ECO:0000256" key="2">
    <source>
        <dbReference type="ARBA" id="ARBA00005879"/>
    </source>
</evidence>
<dbReference type="InterPro" id="IPR000878">
    <property type="entry name" value="4pyrrol_Mease"/>
</dbReference>